<protein>
    <submittedName>
        <fullName evidence="2">Unnamed protein product</fullName>
    </submittedName>
</protein>
<sequence>MSSIIHMVLTTPSLSPHTLSLRHSPSTPTLNMPSSLLIHMPHIHSTHSTHSTHNTHNTHSTPKIHNTNSPPHSTLIHNSHNRSTLTLLIHSTPSSTRSTPSHPPSTNSIHARHSLSILTNSTRSIPHSTHMDTPHRSTLTLSTHMALPNKDNIPNIHIPSILSTHNTHSTRNTRTTPSIHVTRHPTIAEGLPEDPHMLVTAPPRTREEKRALRCAGQAERLTADQVMWDLSFV</sequence>
<organism evidence="2 3">
    <name type="scientific">Scomber scombrus</name>
    <name type="common">Atlantic mackerel</name>
    <name type="synonym">Scomber vernalis</name>
    <dbReference type="NCBI Taxonomy" id="13677"/>
    <lineage>
        <taxon>Eukaryota</taxon>
        <taxon>Metazoa</taxon>
        <taxon>Chordata</taxon>
        <taxon>Craniata</taxon>
        <taxon>Vertebrata</taxon>
        <taxon>Euteleostomi</taxon>
        <taxon>Actinopterygii</taxon>
        <taxon>Neopterygii</taxon>
        <taxon>Teleostei</taxon>
        <taxon>Neoteleostei</taxon>
        <taxon>Acanthomorphata</taxon>
        <taxon>Pelagiaria</taxon>
        <taxon>Scombriformes</taxon>
        <taxon>Scombridae</taxon>
        <taxon>Scomber</taxon>
    </lineage>
</organism>
<feature type="compositionally biased region" description="Low complexity" evidence="1">
    <location>
        <begin position="48"/>
        <end position="61"/>
    </location>
</feature>
<dbReference type="Proteomes" id="UP001314229">
    <property type="component" value="Unassembled WGS sequence"/>
</dbReference>
<keyword evidence="3" id="KW-1185">Reference proteome</keyword>
<feature type="compositionally biased region" description="Polar residues" evidence="1">
    <location>
        <begin position="63"/>
        <end position="72"/>
    </location>
</feature>
<reference evidence="2 3" key="1">
    <citation type="submission" date="2024-01" db="EMBL/GenBank/DDBJ databases">
        <authorList>
            <person name="Alioto T."/>
            <person name="Alioto T."/>
            <person name="Gomez Garrido J."/>
        </authorList>
    </citation>
    <scope>NUCLEOTIDE SEQUENCE [LARGE SCALE GENOMIC DNA]</scope>
</reference>
<dbReference type="AlphaFoldDB" id="A0AAV1PQ03"/>
<evidence type="ECO:0000313" key="3">
    <source>
        <dbReference type="Proteomes" id="UP001314229"/>
    </source>
</evidence>
<gene>
    <name evidence="2" type="ORF">FSCOSCO3_A015050</name>
</gene>
<comment type="caution">
    <text evidence="2">The sequence shown here is derived from an EMBL/GenBank/DDBJ whole genome shotgun (WGS) entry which is preliminary data.</text>
</comment>
<evidence type="ECO:0000313" key="2">
    <source>
        <dbReference type="EMBL" id="CAK6973781.1"/>
    </source>
</evidence>
<proteinExistence type="predicted"/>
<feature type="region of interest" description="Disordered" evidence="1">
    <location>
        <begin position="46"/>
        <end position="72"/>
    </location>
</feature>
<dbReference type="EMBL" id="CAWUFR010000238">
    <property type="protein sequence ID" value="CAK6973781.1"/>
    <property type="molecule type" value="Genomic_DNA"/>
</dbReference>
<accession>A0AAV1PQ03</accession>
<name>A0AAV1PQ03_SCOSC</name>
<evidence type="ECO:0000256" key="1">
    <source>
        <dbReference type="SAM" id="MobiDB-lite"/>
    </source>
</evidence>